<dbReference type="EMBL" id="LLZG01000288">
    <property type="protein sequence ID" value="KUL30601.1"/>
    <property type="molecule type" value="Genomic_DNA"/>
</dbReference>
<sequence>MTSSRQQVIRLTTASALALAGVMSLGTSAHAANVDVPYECRTWVQGNTHPVYDYKRGFDVTVPASVRAGKQFQATYDPAPITAFAEYNKIVKDVRVAYRIPEGAKVKKVKLTGGSGLGDSALQVKVEGKDIIVSASGPLDGGVEFDLPTLKVTYKAPKATATLNFGPGGSSYEQPGFYWYRYQPILDEWGPFECFPDPAKPATVFASTQVAK</sequence>
<dbReference type="AlphaFoldDB" id="A0A101JPF2"/>
<dbReference type="OrthoDB" id="4178911at2"/>
<reference evidence="3" key="1">
    <citation type="submission" date="2015-10" db="EMBL/GenBank/DDBJ databases">
        <authorList>
            <person name="Ju K.-S."/>
            <person name="Doroghazi J.R."/>
            <person name="Metcalf W.W."/>
        </authorList>
    </citation>
    <scope>NUCLEOTIDE SEQUENCE [LARGE SCALE GENOMIC DNA]</scope>
    <source>
        <strain evidence="3">NRRL 3151</strain>
    </source>
</reference>
<gene>
    <name evidence="2" type="ORF">ADL12_26285</name>
</gene>
<evidence type="ECO:0000313" key="3">
    <source>
        <dbReference type="Proteomes" id="UP000053923"/>
    </source>
</evidence>
<feature type="chain" id="PRO_5007097997" evidence="1">
    <location>
        <begin position="32"/>
        <end position="212"/>
    </location>
</feature>
<evidence type="ECO:0000313" key="2">
    <source>
        <dbReference type="EMBL" id="KUL30601.1"/>
    </source>
</evidence>
<keyword evidence="3" id="KW-1185">Reference proteome</keyword>
<keyword evidence="1" id="KW-0732">Signal</keyword>
<organism evidence="2 3">
    <name type="scientific">Streptomyces regalis</name>
    <dbReference type="NCBI Taxonomy" id="68262"/>
    <lineage>
        <taxon>Bacteria</taxon>
        <taxon>Bacillati</taxon>
        <taxon>Actinomycetota</taxon>
        <taxon>Actinomycetes</taxon>
        <taxon>Kitasatosporales</taxon>
        <taxon>Streptomycetaceae</taxon>
        <taxon>Streptomyces</taxon>
    </lineage>
</organism>
<evidence type="ECO:0000256" key="1">
    <source>
        <dbReference type="SAM" id="SignalP"/>
    </source>
</evidence>
<name>A0A101JPF2_9ACTN</name>
<dbReference type="Proteomes" id="UP000053923">
    <property type="component" value="Unassembled WGS sequence"/>
</dbReference>
<dbReference type="PROSITE" id="PS51318">
    <property type="entry name" value="TAT"/>
    <property type="match status" value="1"/>
</dbReference>
<accession>A0A101JPF2</accession>
<feature type="signal peptide" evidence="1">
    <location>
        <begin position="1"/>
        <end position="31"/>
    </location>
</feature>
<dbReference type="InterPro" id="IPR006311">
    <property type="entry name" value="TAT_signal"/>
</dbReference>
<dbReference type="RefSeq" id="WP_062705796.1">
    <property type="nucleotide sequence ID" value="NZ_LLZG01000288.1"/>
</dbReference>
<comment type="caution">
    <text evidence="2">The sequence shown here is derived from an EMBL/GenBank/DDBJ whole genome shotgun (WGS) entry which is preliminary data.</text>
</comment>
<protein>
    <submittedName>
        <fullName evidence="2">Dehydratase</fullName>
    </submittedName>
</protein>
<proteinExistence type="predicted"/>